<evidence type="ECO:0000313" key="8">
    <source>
        <dbReference type="EMBL" id="MFC5861690.1"/>
    </source>
</evidence>
<protein>
    <submittedName>
        <fullName evidence="8">TrbI/VirB10 family protein</fullName>
    </submittedName>
</protein>
<comment type="subcellular location">
    <subcellularLocation>
        <location evidence="1">Membrane</location>
        <topology evidence="1">Single-pass membrane protein</topology>
    </subcellularLocation>
</comment>
<sequence length="420" mass="43865">MNANENNRNGNGSINAAPVAESPEPAVSQGRIRAPEPVDGAEKAETVTRFATRTAIKGSEGISKGKLILLGGGLAAAVLFFVFAAIVGKSPKKLAAVKQPSLQVKQEQSPPSKGSVTPLMDTVHTPAPDNSSGQLGPGDIRRTRTLDNSSGLKPFAGKPAVASSLGNVPSFADTQQKWEDPAPYGGTPNAETPQAQQNTLKEPSLVFVRSVAQSPALAAQKLNTGEDGTPRLELTPGTRIQAKLETQISSAVLAPVVAVVEYTYAIGDRIIVPAGARVYGQLQQADRSGLVSVKFDEIELLDGAREKIDAVGTGLDLGPIKGSVYGKNTGKNFLVRAASGLGSVLAEVAGNNTSAAFSEDDMLRERLAENIGTAGDSEVMSLNANSRVVVSVPADTKIYVVFTKHELTPSELHKVSPMVQ</sequence>
<dbReference type="InterPro" id="IPR042217">
    <property type="entry name" value="T4SS_VirB10/TrbI"/>
</dbReference>
<dbReference type="RefSeq" id="WP_263337197.1">
    <property type="nucleotide sequence ID" value="NZ_JAGSYH010000004.1"/>
</dbReference>
<evidence type="ECO:0000256" key="3">
    <source>
        <dbReference type="ARBA" id="ARBA00022692"/>
    </source>
</evidence>
<dbReference type="Gene3D" id="2.40.128.260">
    <property type="entry name" value="Type IV secretion system, VirB10/TraB/TrbI"/>
    <property type="match status" value="1"/>
</dbReference>
<feature type="transmembrane region" description="Helical" evidence="7">
    <location>
        <begin position="67"/>
        <end position="88"/>
    </location>
</feature>
<comment type="similarity">
    <text evidence="2">Belongs to the TrbI/VirB10 family.</text>
</comment>
<evidence type="ECO:0000256" key="7">
    <source>
        <dbReference type="SAM" id="Phobius"/>
    </source>
</evidence>
<dbReference type="Pfam" id="PF03743">
    <property type="entry name" value="TrbI"/>
    <property type="match status" value="1"/>
</dbReference>
<feature type="region of interest" description="Disordered" evidence="6">
    <location>
        <begin position="100"/>
        <end position="196"/>
    </location>
</feature>
<evidence type="ECO:0000256" key="6">
    <source>
        <dbReference type="SAM" id="MobiDB-lite"/>
    </source>
</evidence>
<evidence type="ECO:0000256" key="5">
    <source>
        <dbReference type="ARBA" id="ARBA00023136"/>
    </source>
</evidence>
<name>A0ABW1ECE9_9BACT</name>
<keyword evidence="3 7" id="KW-0812">Transmembrane</keyword>
<gene>
    <name evidence="8" type="ORF">ACFPT7_05255</name>
</gene>
<comment type="caution">
    <text evidence="8">The sequence shown here is derived from an EMBL/GenBank/DDBJ whole genome shotgun (WGS) entry which is preliminary data.</text>
</comment>
<dbReference type="InterPro" id="IPR005498">
    <property type="entry name" value="T4SS_VirB10/TraB/TrbI"/>
</dbReference>
<evidence type="ECO:0000256" key="2">
    <source>
        <dbReference type="ARBA" id="ARBA00010265"/>
    </source>
</evidence>
<feature type="compositionally biased region" description="Low complexity" evidence="6">
    <location>
        <begin position="1"/>
        <end position="28"/>
    </location>
</feature>
<accession>A0ABW1ECE9</accession>
<feature type="compositionally biased region" description="Polar residues" evidence="6">
    <location>
        <begin position="100"/>
        <end position="115"/>
    </location>
</feature>
<keyword evidence="9" id="KW-1185">Reference proteome</keyword>
<dbReference type="Proteomes" id="UP001596091">
    <property type="component" value="Unassembled WGS sequence"/>
</dbReference>
<reference evidence="9" key="1">
    <citation type="journal article" date="2019" name="Int. J. Syst. Evol. Microbiol.">
        <title>The Global Catalogue of Microorganisms (GCM) 10K type strain sequencing project: providing services to taxonomists for standard genome sequencing and annotation.</title>
        <authorList>
            <consortium name="The Broad Institute Genomics Platform"/>
            <consortium name="The Broad Institute Genome Sequencing Center for Infectious Disease"/>
            <person name="Wu L."/>
            <person name="Ma J."/>
        </authorList>
    </citation>
    <scope>NUCLEOTIDE SEQUENCE [LARGE SCALE GENOMIC DNA]</scope>
    <source>
        <strain evidence="9">JCM 4087</strain>
    </source>
</reference>
<keyword evidence="5 7" id="KW-0472">Membrane</keyword>
<feature type="compositionally biased region" description="Polar residues" evidence="6">
    <location>
        <begin position="164"/>
        <end position="175"/>
    </location>
</feature>
<evidence type="ECO:0000256" key="1">
    <source>
        <dbReference type="ARBA" id="ARBA00004167"/>
    </source>
</evidence>
<dbReference type="EMBL" id="JBHSPH010000002">
    <property type="protein sequence ID" value="MFC5861690.1"/>
    <property type="molecule type" value="Genomic_DNA"/>
</dbReference>
<evidence type="ECO:0000256" key="4">
    <source>
        <dbReference type="ARBA" id="ARBA00022989"/>
    </source>
</evidence>
<proteinExistence type="inferred from homology"/>
<keyword evidence="4 7" id="KW-1133">Transmembrane helix</keyword>
<feature type="compositionally biased region" description="Basic and acidic residues" evidence="6">
    <location>
        <begin position="33"/>
        <end position="43"/>
    </location>
</feature>
<evidence type="ECO:0000313" key="9">
    <source>
        <dbReference type="Proteomes" id="UP001596091"/>
    </source>
</evidence>
<feature type="region of interest" description="Disordered" evidence="6">
    <location>
        <begin position="1"/>
        <end position="43"/>
    </location>
</feature>
<organism evidence="8 9">
    <name type="scientific">Acidicapsa dinghuensis</name>
    <dbReference type="NCBI Taxonomy" id="2218256"/>
    <lineage>
        <taxon>Bacteria</taxon>
        <taxon>Pseudomonadati</taxon>
        <taxon>Acidobacteriota</taxon>
        <taxon>Terriglobia</taxon>
        <taxon>Terriglobales</taxon>
        <taxon>Acidobacteriaceae</taxon>
        <taxon>Acidicapsa</taxon>
    </lineage>
</organism>